<sequence length="82" mass="9226">MKIGEKLLKQLNRKYEPSTMVNATFGRYDVAFKTDGEGNPILLFIGQAGDDGLIRGDHFSRRLVKDANGAVIKDHWDYKGKV</sequence>
<protein>
    <submittedName>
        <fullName evidence="1">Uncharacterized protein</fullName>
    </submittedName>
</protein>
<evidence type="ECO:0000313" key="1">
    <source>
        <dbReference type="EMBL" id="RIV19934.1"/>
    </source>
</evidence>
<keyword evidence="2" id="KW-1185">Reference proteome</keyword>
<organism evidence="1 2">
    <name type="scientific">Fibrisoma montanum</name>
    <dbReference type="NCBI Taxonomy" id="2305895"/>
    <lineage>
        <taxon>Bacteria</taxon>
        <taxon>Pseudomonadati</taxon>
        <taxon>Bacteroidota</taxon>
        <taxon>Cytophagia</taxon>
        <taxon>Cytophagales</taxon>
        <taxon>Spirosomataceae</taxon>
        <taxon>Fibrisoma</taxon>
    </lineage>
</organism>
<dbReference type="Proteomes" id="UP000283523">
    <property type="component" value="Unassembled WGS sequence"/>
</dbReference>
<comment type="caution">
    <text evidence="1">The sequence shown here is derived from an EMBL/GenBank/DDBJ whole genome shotgun (WGS) entry which is preliminary data.</text>
</comment>
<evidence type="ECO:0000313" key="2">
    <source>
        <dbReference type="Proteomes" id="UP000283523"/>
    </source>
</evidence>
<proteinExistence type="predicted"/>
<accession>A0A418M2L2</accession>
<gene>
    <name evidence="1" type="ORF">DYU11_23750</name>
</gene>
<dbReference type="EMBL" id="QXED01000007">
    <property type="protein sequence ID" value="RIV19934.1"/>
    <property type="molecule type" value="Genomic_DNA"/>
</dbReference>
<reference evidence="1 2" key="1">
    <citation type="submission" date="2018-08" db="EMBL/GenBank/DDBJ databases">
        <title>Fibrisoma montanum sp. nov., isolated from Danxia mountain soil.</title>
        <authorList>
            <person name="Huang Y."/>
        </authorList>
    </citation>
    <scope>NUCLEOTIDE SEQUENCE [LARGE SCALE GENOMIC DNA]</scope>
    <source>
        <strain evidence="1 2">HYT19</strain>
    </source>
</reference>
<dbReference type="OrthoDB" id="770510at2"/>
<name>A0A418M2L2_9BACT</name>
<dbReference type="AlphaFoldDB" id="A0A418M2L2"/>
<dbReference type="RefSeq" id="WP_119670219.1">
    <property type="nucleotide sequence ID" value="NZ_QXED01000007.1"/>
</dbReference>